<dbReference type="GO" id="GO:0051539">
    <property type="term" value="F:4 iron, 4 sulfur cluster binding"/>
    <property type="evidence" value="ECO:0007669"/>
    <property type="project" value="UniProtKB-KW"/>
</dbReference>
<evidence type="ECO:0000256" key="2">
    <source>
        <dbReference type="ARBA" id="ARBA00022723"/>
    </source>
</evidence>
<dbReference type="GO" id="GO:0140078">
    <property type="term" value="F:class I DNA-(apurinic or apyrimidinic site) endonuclease activity"/>
    <property type="evidence" value="ECO:0007669"/>
    <property type="project" value="UniProtKB-EC"/>
</dbReference>
<keyword evidence="4 10" id="KW-0378">Hydrolase</keyword>
<evidence type="ECO:0000259" key="12">
    <source>
        <dbReference type="SMART" id="SM00478"/>
    </source>
</evidence>
<dbReference type="Gene3D" id="1.10.1670.10">
    <property type="entry name" value="Helix-hairpin-Helix base-excision DNA repair enzymes (C-terminal)"/>
    <property type="match status" value="1"/>
</dbReference>
<dbReference type="GO" id="GO:0003677">
    <property type="term" value="F:DNA binding"/>
    <property type="evidence" value="ECO:0007669"/>
    <property type="project" value="UniProtKB-UniRule"/>
</dbReference>
<dbReference type="Gene3D" id="1.10.340.30">
    <property type="entry name" value="Hypothetical protein, domain 2"/>
    <property type="match status" value="1"/>
</dbReference>
<dbReference type="PANTHER" id="PTHR43286">
    <property type="entry name" value="ENDONUCLEASE III-LIKE PROTEIN 1"/>
    <property type="match status" value="1"/>
</dbReference>
<dbReference type="InterPro" id="IPR011257">
    <property type="entry name" value="DNA_glycosylase"/>
</dbReference>
<keyword evidence="5" id="KW-0408">Iron</keyword>
<keyword evidence="6" id="KW-0411">Iron-sulfur</keyword>
<evidence type="ECO:0000256" key="5">
    <source>
        <dbReference type="ARBA" id="ARBA00023004"/>
    </source>
</evidence>
<accession>A0A0G4F4B0</accession>
<dbReference type="Proteomes" id="UP000041254">
    <property type="component" value="Unassembled WGS sequence"/>
</dbReference>
<dbReference type="CDD" id="cd00056">
    <property type="entry name" value="ENDO3c"/>
    <property type="match status" value="1"/>
</dbReference>
<evidence type="ECO:0000256" key="3">
    <source>
        <dbReference type="ARBA" id="ARBA00022763"/>
    </source>
</evidence>
<dbReference type="Pfam" id="PF00730">
    <property type="entry name" value="HhH-GPD"/>
    <property type="match status" value="1"/>
</dbReference>
<comment type="similarity">
    <text evidence="10">Belongs to the Nth/MutY family.</text>
</comment>
<feature type="domain" description="HhH-GPD" evidence="12">
    <location>
        <begin position="162"/>
        <end position="310"/>
    </location>
</feature>
<evidence type="ECO:0000256" key="6">
    <source>
        <dbReference type="ARBA" id="ARBA00023014"/>
    </source>
</evidence>
<dbReference type="InterPro" id="IPR030841">
    <property type="entry name" value="NTH1"/>
</dbReference>
<dbReference type="GO" id="GO:0000703">
    <property type="term" value="F:oxidized pyrimidine nucleobase lesion DNA N-glycosylase activity"/>
    <property type="evidence" value="ECO:0007669"/>
    <property type="project" value="UniProtKB-UniRule"/>
</dbReference>
<comment type="caution">
    <text evidence="10">Lacks conserved residue(s) required for the propagation of feature annotation.</text>
</comment>
<dbReference type="PANTHER" id="PTHR43286:SF1">
    <property type="entry name" value="ENDONUCLEASE III-LIKE PROTEIN 1"/>
    <property type="match status" value="1"/>
</dbReference>
<dbReference type="GO" id="GO:0006285">
    <property type="term" value="P:base-excision repair, AP site formation"/>
    <property type="evidence" value="ECO:0007669"/>
    <property type="project" value="UniProtKB-UniRule"/>
</dbReference>
<dbReference type="OrthoDB" id="2099276at2759"/>
<keyword evidence="7 10" id="KW-0234">DNA repair</keyword>
<sequence length="372" mass="40739">MAERYPLRHRSTSLSLLAASTEGAQASADVPADQLMDDADDNAPLQRAYRSKIKVKASVRGQSAAVDMEGQVDDGDVGGGEVPSRVSVKRKRRQRVAVSYEDGEGERQTVAPPDNFEEIWDGVSEMRKARNAPVDHFGIECCGDRSQPPPIWRFQTLIAAMLSSQTKDEHVAACMNRLKAHGLTVENILATPDDALKELLYGVGFHNNKAKYIRQVCEILQRDYGSDIPSTTEGLVALVGVGPKMAHIILQACFDKSDGIAVDIHVHRIANRLRWVKTKTPAQTQSALESWVPTEKWREINPLLVGFGQQICLPVGPRCVECLIRPLCPEGRRLKGAPVTEGNGGIGTAADDNGVYRGRSKNEPLRLSKGDE</sequence>
<comment type="function">
    <text evidence="10">Bifunctional DNA N-glycosylase with associated apurinic/apyrimidinic (AP) lyase function that catalyzes the first step in base excision repair (BER), the primary repair pathway for the repair of oxidative DNA damage. The DNA N-glycosylase activity releases the damaged DNA base from DNA by cleaving the N-glycosidic bond, leaving an AP site. The AP lyase activity cleaves the phosphodiester bond 3' to the AP site by a beta-elimination. Primarily recognizes and repairs oxidative base damage of pyrimidines.</text>
</comment>
<dbReference type="InParanoid" id="A0A0G4F4B0"/>
<proteinExistence type="inferred from homology"/>
<evidence type="ECO:0000256" key="9">
    <source>
        <dbReference type="ARBA" id="ARBA00023295"/>
    </source>
</evidence>
<keyword evidence="14" id="KW-1185">Reference proteome</keyword>
<dbReference type="EC" id="4.2.99.18" evidence="10"/>
<keyword evidence="8 10" id="KW-0456">Lyase</keyword>
<evidence type="ECO:0000256" key="7">
    <source>
        <dbReference type="ARBA" id="ARBA00023204"/>
    </source>
</evidence>
<keyword evidence="9 10" id="KW-0326">Glycosidase</keyword>
<evidence type="ECO:0000313" key="14">
    <source>
        <dbReference type="Proteomes" id="UP000041254"/>
    </source>
</evidence>
<dbReference type="GO" id="GO:0005739">
    <property type="term" value="C:mitochondrion"/>
    <property type="evidence" value="ECO:0007669"/>
    <property type="project" value="UniProtKB-SubCell"/>
</dbReference>
<keyword evidence="3 10" id="KW-0227">DNA damage</keyword>
<feature type="compositionally biased region" description="Basic and acidic residues" evidence="11">
    <location>
        <begin position="360"/>
        <end position="372"/>
    </location>
</feature>
<dbReference type="SUPFAM" id="SSF48150">
    <property type="entry name" value="DNA-glycosylase"/>
    <property type="match status" value="1"/>
</dbReference>
<keyword evidence="2" id="KW-0479">Metal-binding</keyword>
<comment type="subcellular location">
    <subcellularLocation>
        <location evidence="10">Nucleus</location>
    </subcellularLocation>
    <subcellularLocation>
        <location evidence="10">Mitochondrion</location>
    </subcellularLocation>
</comment>
<evidence type="ECO:0000256" key="4">
    <source>
        <dbReference type="ARBA" id="ARBA00022801"/>
    </source>
</evidence>
<protein>
    <recommendedName>
        <fullName evidence="10">Endonuclease III homolog</fullName>
        <ecNumber evidence="10">3.2.2.-</ecNumber>
        <ecNumber evidence="10">4.2.99.18</ecNumber>
    </recommendedName>
    <alternativeName>
        <fullName evidence="10">Bifunctional DNA N-glycosylase/DNA-(apurinic or apyrimidinic site) lyase</fullName>
        <shortName evidence="10">DNA glycosylase/AP lyase</shortName>
    </alternativeName>
</protein>
<evidence type="ECO:0000256" key="1">
    <source>
        <dbReference type="ARBA" id="ARBA00022485"/>
    </source>
</evidence>
<dbReference type="GO" id="GO:0046872">
    <property type="term" value="F:metal ion binding"/>
    <property type="evidence" value="ECO:0007669"/>
    <property type="project" value="UniProtKB-KW"/>
</dbReference>
<comment type="catalytic activity">
    <reaction evidence="10">
        <text>2'-deoxyribonucleotide-(2'-deoxyribose 5'-phosphate)-2'-deoxyribonucleotide-DNA = a 3'-end 2'-deoxyribonucleotide-(2,3-dehydro-2,3-deoxyribose 5'-phosphate)-DNA + a 5'-end 5'-phospho-2'-deoxyribonucleoside-DNA + H(+)</text>
        <dbReference type="Rhea" id="RHEA:66592"/>
        <dbReference type="Rhea" id="RHEA-COMP:13180"/>
        <dbReference type="Rhea" id="RHEA-COMP:16897"/>
        <dbReference type="Rhea" id="RHEA-COMP:17067"/>
        <dbReference type="ChEBI" id="CHEBI:15378"/>
        <dbReference type="ChEBI" id="CHEBI:136412"/>
        <dbReference type="ChEBI" id="CHEBI:157695"/>
        <dbReference type="ChEBI" id="CHEBI:167181"/>
        <dbReference type="EC" id="4.2.99.18"/>
    </reaction>
</comment>
<dbReference type="InterPro" id="IPR003265">
    <property type="entry name" value="HhH-GPD_domain"/>
</dbReference>
<dbReference type="EMBL" id="CDMY01000376">
    <property type="protein sequence ID" value="CEM07119.1"/>
    <property type="molecule type" value="Genomic_DNA"/>
</dbReference>
<dbReference type="PhylomeDB" id="A0A0G4F4B0"/>
<dbReference type="InterPro" id="IPR023170">
    <property type="entry name" value="HhH_base_excis_C"/>
</dbReference>
<evidence type="ECO:0000256" key="8">
    <source>
        <dbReference type="ARBA" id="ARBA00023239"/>
    </source>
</evidence>
<dbReference type="FunFam" id="1.10.340.30:FF:000005">
    <property type="entry name" value="Endonuclease III-like protein 1"/>
    <property type="match status" value="1"/>
</dbReference>
<feature type="region of interest" description="Disordered" evidence="11">
    <location>
        <begin position="16"/>
        <end position="39"/>
    </location>
</feature>
<dbReference type="EC" id="3.2.2.-" evidence="10"/>
<evidence type="ECO:0000256" key="11">
    <source>
        <dbReference type="SAM" id="MobiDB-lite"/>
    </source>
</evidence>
<dbReference type="HAMAP" id="MF_03183">
    <property type="entry name" value="Endonuclease_III_Nth"/>
    <property type="match status" value="1"/>
</dbReference>
<keyword evidence="10" id="KW-0539">Nucleus</keyword>
<evidence type="ECO:0000256" key="10">
    <source>
        <dbReference type="HAMAP-Rule" id="MF_03183"/>
    </source>
</evidence>
<keyword evidence="10" id="KW-0496">Mitochondrion</keyword>
<dbReference type="GO" id="GO:0006289">
    <property type="term" value="P:nucleotide-excision repair"/>
    <property type="evidence" value="ECO:0007669"/>
    <property type="project" value="TreeGrafter"/>
</dbReference>
<evidence type="ECO:0000313" key="13">
    <source>
        <dbReference type="EMBL" id="CEM07119.1"/>
    </source>
</evidence>
<organism evidence="13 14">
    <name type="scientific">Vitrella brassicaformis (strain CCMP3155)</name>
    <dbReference type="NCBI Taxonomy" id="1169540"/>
    <lineage>
        <taxon>Eukaryota</taxon>
        <taxon>Sar</taxon>
        <taxon>Alveolata</taxon>
        <taxon>Colpodellida</taxon>
        <taxon>Vitrellaceae</taxon>
        <taxon>Vitrella</taxon>
    </lineage>
</organism>
<name>A0A0G4F4B0_VITBC</name>
<dbReference type="STRING" id="1169540.A0A0G4F4B0"/>
<dbReference type="AlphaFoldDB" id="A0A0G4F4B0"/>
<dbReference type="GO" id="GO:0005634">
    <property type="term" value="C:nucleus"/>
    <property type="evidence" value="ECO:0007669"/>
    <property type="project" value="UniProtKB-SubCell"/>
</dbReference>
<reference evidence="13 14" key="1">
    <citation type="submission" date="2014-11" db="EMBL/GenBank/DDBJ databases">
        <authorList>
            <person name="Zhu J."/>
            <person name="Qi W."/>
            <person name="Song R."/>
        </authorList>
    </citation>
    <scope>NUCLEOTIDE SEQUENCE [LARGE SCALE GENOMIC DNA]</scope>
</reference>
<feature type="region of interest" description="Disordered" evidence="11">
    <location>
        <begin position="339"/>
        <end position="372"/>
    </location>
</feature>
<dbReference type="SMART" id="SM00478">
    <property type="entry name" value="ENDO3c"/>
    <property type="match status" value="1"/>
</dbReference>
<dbReference type="VEuPathDB" id="CryptoDB:Vbra_14433"/>
<keyword evidence="1" id="KW-0004">4Fe-4S</keyword>
<gene>
    <name evidence="10" type="primary">NTH1</name>
    <name evidence="13" type="ORF">Vbra_14433</name>
</gene>